<sequence length="340" mass="38284">YRYIDMTPQAEALFKFIEATIETELKRELSFLANYDRTKASMHEIVDMPDRKIDLFIKLCLQNNGRLSTAKRSSQFGKLTDEEIAAMEEAVKMAEQMTRNTDCGMSDLFGATPQESAPEIGYQSFRRIRSNTSKERLRGEKETLGLYLTGHPIDEYKEELAHFVGGRIVDLKPDRNKQMAAGLVVDLRVIKTRRGDNMAVITLDDSSGRIDVAIFADAFQEYRDKIVKDALLVLEGQVTEDDYTGGLKMRATQVKSLFEARVNYLKGIDIDANEERLNGSGIEQLADILAPYQQGDCPIRISYTSGSAVGEIALGEQWLVAPEDDLLHKLRELFGLDSVH</sequence>
<dbReference type="CDD" id="cd04485">
    <property type="entry name" value="DnaE_OBF"/>
    <property type="match status" value="1"/>
</dbReference>
<gene>
    <name evidence="3" type="ORF">LCGC14_3127910</name>
</gene>
<dbReference type="InterPro" id="IPR004365">
    <property type="entry name" value="NA-bd_OB_tRNA"/>
</dbReference>
<feature type="domain" description="OB" evidence="1">
    <location>
        <begin position="182"/>
        <end position="256"/>
    </location>
</feature>
<comment type="caution">
    <text evidence="3">The sequence shown here is derived from an EMBL/GenBank/DDBJ whole genome shotgun (WGS) entry which is preliminary data.</text>
</comment>
<dbReference type="Gene3D" id="2.40.50.140">
    <property type="entry name" value="Nucleic acid-binding proteins"/>
    <property type="match status" value="1"/>
</dbReference>
<dbReference type="GO" id="GO:0008408">
    <property type="term" value="F:3'-5' exonuclease activity"/>
    <property type="evidence" value="ECO:0007669"/>
    <property type="project" value="InterPro"/>
</dbReference>
<evidence type="ECO:0000313" key="3">
    <source>
        <dbReference type="EMBL" id="KKK50149.1"/>
    </source>
</evidence>
<dbReference type="GO" id="GO:0003676">
    <property type="term" value="F:nucleic acid binding"/>
    <property type="evidence" value="ECO:0007669"/>
    <property type="project" value="InterPro"/>
</dbReference>
<feature type="domain" description="DNA polymerase III subunit alpha C-terminal" evidence="2">
    <location>
        <begin position="284"/>
        <end position="335"/>
    </location>
</feature>
<feature type="non-terminal residue" evidence="3">
    <location>
        <position position="1"/>
    </location>
</feature>
<evidence type="ECO:0000259" key="1">
    <source>
        <dbReference type="Pfam" id="PF01336"/>
    </source>
</evidence>
<dbReference type="InterPro" id="IPR048472">
    <property type="entry name" value="DNA_pol_IIIA_C"/>
</dbReference>
<dbReference type="AlphaFoldDB" id="A0A0F8Y7M1"/>
<protein>
    <submittedName>
        <fullName evidence="3">Uncharacterized protein</fullName>
    </submittedName>
</protein>
<accession>A0A0F8Y7M1</accession>
<dbReference type="GO" id="GO:0006260">
    <property type="term" value="P:DNA replication"/>
    <property type="evidence" value="ECO:0007669"/>
    <property type="project" value="InterPro"/>
</dbReference>
<dbReference type="EMBL" id="LAZR01068167">
    <property type="protein sequence ID" value="KKK50149.1"/>
    <property type="molecule type" value="Genomic_DNA"/>
</dbReference>
<reference evidence="3" key="1">
    <citation type="journal article" date="2015" name="Nature">
        <title>Complex archaea that bridge the gap between prokaryotes and eukaryotes.</title>
        <authorList>
            <person name="Spang A."/>
            <person name="Saw J.H."/>
            <person name="Jorgensen S.L."/>
            <person name="Zaremba-Niedzwiedzka K."/>
            <person name="Martijn J."/>
            <person name="Lind A.E."/>
            <person name="van Eijk R."/>
            <person name="Schleper C."/>
            <person name="Guy L."/>
            <person name="Ettema T.J."/>
        </authorList>
    </citation>
    <scope>NUCLEOTIDE SEQUENCE</scope>
</reference>
<evidence type="ECO:0000259" key="2">
    <source>
        <dbReference type="Pfam" id="PF20914"/>
    </source>
</evidence>
<organism evidence="3">
    <name type="scientific">marine sediment metagenome</name>
    <dbReference type="NCBI Taxonomy" id="412755"/>
    <lineage>
        <taxon>unclassified sequences</taxon>
        <taxon>metagenomes</taxon>
        <taxon>ecological metagenomes</taxon>
    </lineage>
</organism>
<dbReference type="Pfam" id="PF20914">
    <property type="entry name" value="DNA_pol_IIIA_C"/>
    <property type="match status" value="1"/>
</dbReference>
<dbReference type="PANTHER" id="PTHR32294">
    <property type="entry name" value="DNA POLYMERASE III SUBUNIT ALPHA"/>
    <property type="match status" value="1"/>
</dbReference>
<name>A0A0F8Y7M1_9ZZZZ</name>
<dbReference type="Pfam" id="PF01336">
    <property type="entry name" value="tRNA_anti-codon"/>
    <property type="match status" value="1"/>
</dbReference>
<dbReference type="InterPro" id="IPR012340">
    <property type="entry name" value="NA-bd_OB-fold"/>
</dbReference>
<proteinExistence type="predicted"/>
<dbReference type="InterPro" id="IPR004805">
    <property type="entry name" value="DnaE2/DnaE/PolC"/>
</dbReference>
<feature type="non-terminal residue" evidence="3">
    <location>
        <position position="340"/>
    </location>
</feature>
<dbReference type="PANTHER" id="PTHR32294:SF0">
    <property type="entry name" value="DNA POLYMERASE III SUBUNIT ALPHA"/>
    <property type="match status" value="1"/>
</dbReference>